<protein>
    <submittedName>
        <fullName evidence="2">Uncharacterized protein</fullName>
    </submittedName>
</protein>
<name>A0ABX2ZPX7_9BACI</name>
<evidence type="ECO:0000313" key="3">
    <source>
        <dbReference type="Proteomes" id="UP000094580"/>
    </source>
</evidence>
<proteinExistence type="predicted"/>
<keyword evidence="3" id="KW-1185">Reference proteome</keyword>
<feature type="transmembrane region" description="Helical" evidence="1">
    <location>
        <begin position="5"/>
        <end position="24"/>
    </location>
</feature>
<dbReference type="Proteomes" id="UP000094580">
    <property type="component" value="Unassembled WGS sequence"/>
</dbReference>
<evidence type="ECO:0000313" key="2">
    <source>
        <dbReference type="EMBL" id="ODG91770.1"/>
    </source>
</evidence>
<sequence length="59" mass="6956">MNRNIFILLEIVFGGISILVFGMIFKFLGLYEFIGGIIGMLIYSFIWRKYLKKYDPDNN</sequence>
<comment type="caution">
    <text evidence="2">The sequence shown here is derived from an EMBL/GenBank/DDBJ whole genome shotgun (WGS) entry which is preliminary data.</text>
</comment>
<feature type="transmembrane region" description="Helical" evidence="1">
    <location>
        <begin position="30"/>
        <end position="47"/>
    </location>
</feature>
<dbReference type="EMBL" id="MDKC01000014">
    <property type="protein sequence ID" value="ODG91770.1"/>
    <property type="molecule type" value="Genomic_DNA"/>
</dbReference>
<keyword evidence="1" id="KW-0812">Transmembrane</keyword>
<accession>A0ABX2ZPX7</accession>
<keyword evidence="1" id="KW-1133">Transmembrane helix</keyword>
<evidence type="ECO:0000256" key="1">
    <source>
        <dbReference type="SAM" id="Phobius"/>
    </source>
</evidence>
<keyword evidence="1" id="KW-0472">Membrane</keyword>
<organism evidence="2 3">
    <name type="scientific">Gottfriedia luciferensis</name>
    <dbReference type="NCBI Taxonomy" id="178774"/>
    <lineage>
        <taxon>Bacteria</taxon>
        <taxon>Bacillati</taxon>
        <taxon>Bacillota</taxon>
        <taxon>Bacilli</taxon>
        <taxon>Bacillales</taxon>
        <taxon>Bacillaceae</taxon>
        <taxon>Gottfriedia</taxon>
    </lineage>
</organism>
<gene>
    <name evidence="2" type="ORF">BED47_21840</name>
</gene>
<dbReference type="RefSeq" id="WP_069033880.1">
    <property type="nucleotide sequence ID" value="NZ_MDKC01000014.1"/>
</dbReference>
<reference evidence="2 3" key="1">
    <citation type="submission" date="2016-07" db="EMBL/GenBank/DDBJ databases">
        <authorList>
            <person name="Townsley L."/>
            <person name="Shank E.A."/>
        </authorList>
    </citation>
    <scope>NUCLEOTIDE SEQUENCE [LARGE SCALE GENOMIC DNA]</scope>
    <source>
        <strain evidence="2 3">CH01</strain>
    </source>
</reference>